<keyword evidence="2" id="KW-1185">Reference proteome</keyword>
<proteinExistence type="predicted"/>
<dbReference type="RefSeq" id="WP_115402159.1">
    <property type="nucleotide sequence ID" value="NZ_QPKV01000003.1"/>
</dbReference>
<comment type="caution">
    <text evidence="1">The sequence shown here is derived from an EMBL/GenBank/DDBJ whole genome shotgun (WGS) entry which is preliminary data.</text>
</comment>
<protein>
    <submittedName>
        <fullName evidence="1">Uncharacterized protein</fullName>
    </submittedName>
</protein>
<organism evidence="1 2">
    <name type="scientific">Pedobacter chinensis</name>
    <dbReference type="NCBI Taxonomy" id="2282421"/>
    <lineage>
        <taxon>Bacteria</taxon>
        <taxon>Pseudomonadati</taxon>
        <taxon>Bacteroidota</taxon>
        <taxon>Sphingobacteriia</taxon>
        <taxon>Sphingobacteriales</taxon>
        <taxon>Sphingobacteriaceae</taxon>
        <taxon>Pedobacter</taxon>
    </lineage>
</organism>
<accession>A0A369Q0J1</accession>
<dbReference type="EMBL" id="QPKV01000003">
    <property type="protein sequence ID" value="RDC56975.1"/>
    <property type="molecule type" value="Genomic_DNA"/>
</dbReference>
<gene>
    <name evidence="1" type="ORF">DU508_07190</name>
</gene>
<evidence type="ECO:0000313" key="2">
    <source>
        <dbReference type="Proteomes" id="UP000253961"/>
    </source>
</evidence>
<dbReference type="Proteomes" id="UP000253961">
    <property type="component" value="Unassembled WGS sequence"/>
</dbReference>
<sequence length="99" mass="11205">MTNKMVSAEINSMKDKLLFIKIVIDPSIDGQNHYFISDVIAKHFGGAIVLVESKYKSGLSTSLKLDYLTGLTPYYKSLFDKYEAVFKTNIALFSRMKVN</sequence>
<name>A0A369Q0J1_9SPHI</name>
<evidence type="ECO:0000313" key="1">
    <source>
        <dbReference type="EMBL" id="RDC56975.1"/>
    </source>
</evidence>
<dbReference type="AlphaFoldDB" id="A0A369Q0J1"/>
<reference evidence="1 2" key="1">
    <citation type="submission" date="2018-07" db="EMBL/GenBank/DDBJ databases">
        <title>Pedobacter sp. nov., isolated from soil.</title>
        <authorList>
            <person name="Zhou L.Y."/>
            <person name="Du Z.J."/>
        </authorList>
    </citation>
    <scope>NUCLEOTIDE SEQUENCE [LARGE SCALE GENOMIC DNA]</scope>
    <source>
        <strain evidence="1 2">JDX94</strain>
    </source>
</reference>